<proteinExistence type="predicted"/>
<feature type="region of interest" description="Disordered" evidence="1">
    <location>
        <begin position="188"/>
        <end position="212"/>
    </location>
</feature>
<accession>A0ABX2JM18</accession>
<keyword evidence="2" id="KW-0472">Membrane</keyword>
<feature type="transmembrane region" description="Helical" evidence="2">
    <location>
        <begin position="156"/>
        <end position="179"/>
    </location>
</feature>
<feature type="transmembrane region" description="Helical" evidence="2">
    <location>
        <begin position="47"/>
        <end position="69"/>
    </location>
</feature>
<dbReference type="EMBL" id="VBSB01000003">
    <property type="protein sequence ID" value="NTY58731.1"/>
    <property type="molecule type" value="Genomic_DNA"/>
</dbReference>
<dbReference type="RefSeq" id="WP_174396674.1">
    <property type="nucleotide sequence ID" value="NZ_VBSB01000003.1"/>
</dbReference>
<sequence length="227" mass="24200">MIRCLVVVSSGGTVVAPPLERGTQFAAFLEAELKREIDRRDSINTRAIAALTGATGLATLVLALFAVVIGKDATINGAAKILMMVAVLALLAASGFALVAARPRKNYVIGVETLEEIITPKIWGLFEPHARHQTSRLIIEQIKDLRPETLTRGRRLIASAALQVVAVLFLGLSTIVVVFTQQPASEQNVHGQHQNGVGGHDPAPGPVEPKVISSSCKPPLTFLLICH</sequence>
<evidence type="ECO:0000313" key="4">
    <source>
        <dbReference type="Proteomes" id="UP000708347"/>
    </source>
</evidence>
<dbReference type="Proteomes" id="UP000708347">
    <property type="component" value="Unassembled WGS sequence"/>
</dbReference>
<gene>
    <name evidence="3" type="ORF">FEG63_04075</name>
</gene>
<evidence type="ECO:0000256" key="1">
    <source>
        <dbReference type="SAM" id="MobiDB-lite"/>
    </source>
</evidence>
<keyword evidence="4" id="KW-1185">Reference proteome</keyword>
<keyword evidence="2" id="KW-0812">Transmembrane</keyword>
<evidence type="ECO:0000256" key="2">
    <source>
        <dbReference type="SAM" id="Phobius"/>
    </source>
</evidence>
<organism evidence="3 4">
    <name type="scientific">Mycolicibacterium sphagni</name>
    <dbReference type="NCBI Taxonomy" id="1786"/>
    <lineage>
        <taxon>Bacteria</taxon>
        <taxon>Bacillati</taxon>
        <taxon>Actinomycetota</taxon>
        <taxon>Actinomycetes</taxon>
        <taxon>Mycobacteriales</taxon>
        <taxon>Mycobacteriaceae</taxon>
        <taxon>Mycolicibacterium</taxon>
    </lineage>
</organism>
<name>A0ABX2JM18_9MYCO</name>
<feature type="transmembrane region" description="Helical" evidence="2">
    <location>
        <begin position="81"/>
        <end position="101"/>
    </location>
</feature>
<protein>
    <submittedName>
        <fullName evidence="3">Uncharacterized protein</fullName>
    </submittedName>
</protein>
<reference evidence="3 4" key="1">
    <citation type="submission" date="2019-05" db="EMBL/GenBank/DDBJ databases">
        <title>Mycolicibacterium sphagni ENV482 genome assembly.</title>
        <authorList>
            <person name="Chen W."/>
            <person name="Faulkner N.W."/>
            <person name="Hyman M.R."/>
        </authorList>
    </citation>
    <scope>NUCLEOTIDE SEQUENCE [LARGE SCALE GENOMIC DNA]</scope>
    <source>
        <strain evidence="3 4">ENV482</strain>
    </source>
</reference>
<evidence type="ECO:0000313" key="3">
    <source>
        <dbReference type="EMBL" id="NTY58731.1"/>
    </source>
</evidence>
<keyword evidence="2" id="KW-1133">Transmembrane helix</keyword>
<comment type="caution">
    <text evidence="3">The sequence shown here is derived from an EMBL/GenBank/DDBJ whole genome shotgun (WGS) entry which is preliminary data.</text>
</comment>